<feature type="region of interest" description="Disordered" evidence="1">
    <location>
        <begin position="92"/>
        <end position="119"/>
    </location>
</feature>
<organism evidence="3 4">
    <name type="scientific">Ewingella americana</name>
    <dbReference type="NCBI Taxonomy" id="41202"/>
    <lineage>
        <taxon>Bacteria</taxon>
        <taxon>Pseudomonadati</taxon>
        <taxon>Pseudomonadota</taxon>
        <taxon>Gammaproteobacteria</taxon>
        <taxon>Enterobacterales</taxon>
        <taxon>Yersiniaceae</taxon>
        <taxon>Ewingella</taxon>
    </lineage>
</organism>
<sequence>MRFVIFPLGRAQAAPSDQLDHELARILQVPSATRSRIGRGQYLTASEHNPIGQLEEALKDILAAEPVHKRLSDAMGKKLSFTRLDILAQKRSGCWSSDPGRSPNSEPCRREPPAFYQRG</sequence>
<dbReference type="AlphaFoldDB" id="A0A377NGX8"/>
<dbReference type="GO" id="GO:0033539">
    <property type="term" value="P:fatty acid beta-oxidation using acyl-CoA dehydrogenase"/>
    <property type="evidence" value="ECO:0007669"/>
    <property type="project" value="InterPro"/>
</dbReference>
<name>A0A377NGX8_9GAMM</name>
<feature type="domain" description="Acyl-CoA dehydrogenase C-terminal bacterial-type" evidence="2">
    <location>
        <begin position="1"/>
        <end position="89"/>
    </location>
</feature>
<dbReference type="EMBL" id="UGGO01000001">
    <property type="protein sequence ID" value="STQ46014.1"/>
    <property type="molecule type" value="Genomic_DNA"/>
</dbReference>
<dbReference type="InterPro" id="IPR015396">
    <property type="entry name" value="FadE_C"/>
</dbReference>
<evidence type="ECO:0000256" key="1">
    <source>
        <dbReference type="SAM" id="MobiDB-lite"/>
    </source>
</evidence>
<accession>A0A377NGX8</accession>
<dbReference type="GO" id="GO:0003995">
    <property type="term" value="F:acyl-CoA dehydrogenase activity"/>
    <property type="evidence" value="ECO:0007669"/>
    <property type="project" value="InterPro"/>
</dbReference>
<evidence type="ECO:0000313" key="3">
    <source>
        <dbReference type="EMBL" id="STQ46014.1"/>
    </source>
</evidence>
<dbReference type="Pfam" id="PF09317">
    <property type="entry name" value="ACDH_C"/>
    <property type="match status" value="1"/>
</dbReference>
<dbReference type="Proteomes" id="UP000254304">
    <property type="component" value="Unassembled WGS sequence"/>
</dbReference>
<evidence type="ECO:0000259" key="2">
    <source>
        <dbReference type="Pfam" id="PF09317"/>
    </source>
</evidence>
<protein>
    <submittedName>
        <fullName evidence="3">Acyl-CoA dehydrogenase</fullName>
    </submittedName>
</protein>
<gene>
    <name evidence="3" type="ORF">NCTC12157_03770</name>
</gene>
<evidence type="ECO:0000313" key="4">
    <source>
        <dbReference type="Proteomes" id="UP000254304"/>
    </source>
</evidence>
<proteinExistence type="predicted"/>
<reference evidence="3 4" key="1">
    <citation type="submission" date="2018-06" db="EMBL/GenBank/DDBJ databases">
        <authorList>
            <consortium name="Pathogen Informatics"/>
            <person name="Doyle S."/>
        </authorList>
    </citation>
    <scope>NUCLEOTIDE SEQUENCE [LARGE SCALE GENOMIC DNA]</scope>
    <source>
        <strain evidence="3 4">NCTC12157</strain>
    </source>
</reference>